<dbReference type="InterPro" id="IPR051888">
    <property type="entry name" value="UPF0148_domain"/>
</dbReference>
<organism evidence="1 2">
    <name type="scientific">Orchesella dallaii</name>
    <dbReference type="NCBI Taxonomy" id="48710"/>
    <lineage>
        <taxon>Eukaryota</taxon>
        <taxon>Metazoa</taxon>
        <taxon>Ecdysozoa</taxon>
        <taxon>Arthropoda</taxon>
        <taxon>Hexapoda</taxon>
        <taxon>Collembola</taxon>
        <taxon>Entomobryomorpha</taxon>
        <taxon>Entomobryoidea</taxon>
        <taxon>Orchesellidae</taxon>
        <taxon>Orchesellinae</taxon>
        <taxon>Orchesella</taxon>
    </lineage>
</organism>
<evidence type="ECO:0000313" key="1">
    <source>
        <dbReference type="EMBL" id="CAL8095301.1"/>
    </source>
</evidence>
<dbReference type="Pfam" id="PF06677">
    <property type="entry name" value="Auto_anti-p27"/>
    <property type="match status" value="1"/>
</dbReference>
<keyword evidence="2" id="KW-1185">Reference proteome</keyword>
<evidence type="ECO:0008006" key="3">
    <source>
        <dbReference type="Google" id="ProtNLM"/>
    </source>
</evidence>
<reference evidence="1 2" key="1">
    <citation type="submission" date="2024-08" db="EMBL/GenBank/DDBJ databases">
        <authorList>
            <person name="Cucini C."/>
            <person name="Frati F."/>
        </authorList>
    </citation>
    <scope>NUCLEOTIDE SEQUENCE [LARGE SCALE GENOMIC DNA]</scope>
</reference>
<gene>
    <name evidence="1" type="ORF">ODALV1_LOCUS9038</name>
</gene>
<dbReference type="PANTHER" id="PTHR16537:SF1">
    <property type="entry name" value="PROTEIN ZNRD2"/>
    <property type="match status" value="1"/>
</dbReference>
<dbReference type="EMBL" id="CAXLJM020000027">
    <property type="protein sequence ID" value="CAL8095301.1"/>
    <property type="molecule type" value="Genomic_DNA"/>
</dbReference>
<accession>A0ABP1QGI0</accession>
<protein>
    <recommendedName>
        <fullName evidence="3">Sjoegren syndrome/scleroderma autoantigen 1</fullName>
    </recommendedName>
</protein>
<dbReference type="PANTHER" id="PTHR16537">
    <property type="entry name" value="SJOEGREN SYNDROME/SCLERODERMA AUTOANTIGEN 1"/>
    <property type="match status" value="1"/>
</dbReference>
<name>A0ABP1QGI0_9HEXA</name>
<dbReference type="Proteomes" id="UP001642540">
    <property type="component" value="Unassembled WGS sequence"/>
</dbReference>
<sequence length="154" mass="16684">MSVSETIGKLLLEGYKMLAESCDICSTVLMQDRRGRVICVKCESASMANAVARRDEITVTTTGKISNGNLSLSNVTQENGVVQRGTQNGSNSTVPPAISSTIATGEEFLLKEIKNTISAMKPLNQADMQAKLCYIKYIRECADTIKSLQSLKKS</sequence>
<proteinExistence type="predicted"/>
<dbReference type="InterPro" id="IPR009563">
    <property type="entry name" value="SSSCA1"/>
</dbReference>
<comment type="caution">
    <text evidence="1">The sequence shown here is derived from an EMBL/GenBank/DDBJ whole genome shotgun (WGS) entry which is preliminary data.</text>
</comment>
<evidence type="ECO:0000313" key="2">
    <source>
        <dbReference type="Proteomes" id="UP001642540"/>
    </source>
</evidence>